<accession>S0KSV3</accession>
<keyword evidence="2" id="KW-1185">Reference proteome</keyword>
<dbReference type="AlphaFoldDB" id="S0KSV3"/>
<sequence>MSPAQNIEHTINDLLHTLKASQALTDQYGNKIASVTALGEHLVQIEFTHNQKPLIEHVTQFRCFID</sequence>
<dbReference type="Proteomes" id="UP000015961">
    <property type="component" value="Unassembled WGS sequence"/>
</dbReference>
<dbReference type="STRING" id="1140003.OMY_01101"/>
<organism evidence="1 2">
    <name type="scientific">Enterococcus sulfureus ATCC 49903</name>
    <dbReference type="NCBI Taxonomy" id="1140003"/>
    <lineage>
        <taxon>Bacteria</taxon>
        <taxon>Bacillati</taxon>
        <taxon>Bacillota</taxon>
        <taxon>Bacilli</taxon>
        <taxon>Lactobacillales</taxon>
        <taxon>Enterococcaceae</taxon>
        <taxon>Enterococcus</taxon>
    </lineage>
</organism>
<proteinExistence type="predicted"/>
<dbReference type="PATRIC" id="fig|1140003.3.peg.1059"/>
<dbReference type="RefSeq" id="WP_016185553.1">
    <property type="nucleotide sequence ID" value="NZ_ASWO01000005.1"/>
</dbReference>
<protein>
    <submittedName>
        <fullName evidence="1">Uncharacterized protein</fullName>
    </submittedName>
</protein>
<dbReference type="eggNOG" id="ENOG50308BA">
    <property type="taxonomic scope" value="Bacteria"/>
</dbReference>
<dbReference type="OrthoDB" id="9927270at2"/>
<evidence type="ECO:0000313" key="2">
    <source>
        <dbReference type="Proteomes" id="UP000015961"/>
    </source>
</evidence>
<dbReference type="EMBL" id="ASWO01000005">
    <property type="protein sequence ID" value="EOT83852.1"/>
    <property type="molecule type" value="Genomic_DNA"/>
</dbReference>
<evidence type="ECO:0000313" key="1">
    <source>
        <dbReference type="EMBL" id="EOT83852.1"/>
    </source>
</evidence>
<name>S0KSV3_9ENTE</name>
<comment type="caution">
    <text evidence="1">The sequence shown here is derived from an EMBL/GenBank/DDBJ whole genome shotgun (WGS) entry which is preliminary data.</text>
</comment>
<gene>
    <name evidence="1" type="ORF">I573_01577</name>
</gene>
<reference evidence="1 2" key="1">
    <citation type="submission" date="2013-03" db="EMBL/GenBank/DDBJ databases">
        <title>The Genome Sequence of Enterococcus sulfureus ATCC_49903 (PacBio/Illumina hybrid assembly).</title>
        <authorList>
            <consortium name="The Broad Institute Genomics Platform"/>
            <consortium name="The Broad Institute Genome Sequencing Center for Infectious Disease"/>
            <person name="Earl A."/>
            <person name="Russ C."/>
            <person name="Gilmore M."/>
            <person name="Surin D."/>
            <person name="Walker B."/>
            <person name="Young S."/>
            <person name="Zeng Q."/>
            <person name="Gargeya S."/>
            <person name="Fitzgerald M."/>
            <person name="Haas B."/>
            <person name="Abouelleil A."/>
            <person name="Allen A.W."/>
            <person name="Alvarado L."/>
            <person name="Arachchi H.M."/>
            <person name="Berlin A.M."/>
            <person name="Chapman S.B."/>
            <person name="Gainer-Dewar J."/>
            <person name="Goldberg J."/>
            <person name="Griggs A."/>
            <person name="Gujja S."/>
            <person name="Hansen M."/>
            <person name="Howarth C."/>
            <person name="Imamovic A."/>
            <person name="Ireland A."/>
            <person name="Larimer J."/>
            <person name="McCowan C."/>
            <person name="Murphy C."/>
            <person name="Pearson M."/>
            <person name="Poon T.W."/>
            <person name="Priest M."/>
            <person name="Roberts A."/>
            <person name="Saif S."/>
            <person name="Shea T."/>
            <person name="Sisk P."/>
            <person name="Sykes S."/>
            <person name="Wortman J."/>
            <person name="Nusbaum C."/>
            <person name="Birren B."/>
        </authorList>
    </citation>
    <scope>NUCLEOTIDE SEQUENCE [LARGE SCALE GENOMIC DNA]</scope>
    <source>
        <strain evidence="1 2">ATCC 49903</strain>
    </source>
</reference>